<organism evidence="3 4">
    <name type="scientific">Cudoniella acicularis</name>
    <dbReference type="NCBI Taxonomy" id="354080"/>
    <lineage>
        <taxon>Eukaryota</taxon>
        <taxon>Fungi</taxon>
        <taxon>Dikarya</taxon>
        <taxon>Ascomycota</taxon>
        <taxon>Pezizomycotina</taxon>
        <taxon>Leotiomycetes</taxon>
        <taxon>Helotiales</taxon>
        <taxon>Tricladiaceae</taxon>
        <taxon>Cudoniella</taxon>
    </lineage>
</organism>
<evidence type="ECO:0000256" key="2">
    <source>
        <dbReference type="SAM" id="Phobius"/>
    </source>
</evidence>
<feature type="region of interest" description="Disordered" evidence="1">
    <location>
        <begin position="1"/>
        <end position="41"/>
    </location>
</feature>
<evidence type="ECO:0000313" key="3">
    <source>
        <dbReference type="EMBL" id="KAF4625752.1"/>
    </source>
</evidence>
<feature type="transmembrane region" description="Helical" evidence="2">
    <location>
        <begin position="63"/>
        <end position="84"/>
    </location>
</feature>
<protein>
    <submittedName>
        <fullName evidence="3">Uncharacterized protein</fullName>
    </submittedName>
</protein>
<feature type="transmembrane region" description="Helical" evidence="2">
    <location>
        <begin position="147"/>
        <end position="173"/>
    </location>
</feature>
<dbReference type="EMBL" id="JAAMPI010001303">
    <property type="protein sequence ID" value="KAF4625752.1"/>
    <property type="molecule type" value="Genomic_DNA"/>
</dbReference>
<keyword evidence="2" id="KW-1133">Transmembrane helix</keyword>
<keyword evidence="4" id="KW-1185">Reference proteome</keyword>
<evidence type="ECO:0000313" key="4">
    <source>
        <dbReference type="Proteomes" id="UP000566819"/>
    </source>
</evidence>
<comment type="caution">
    <text evidence="3">The sequence shown here is derived from an EMBL/GenBank/DDBJ whole genome shotgun (WGS) entry which is preliminary data.</text>
</comment>
<keyword evidence="2" id="KW-0472">Membrane</keyword>
<dbReference type="AlphaFoldDB" id="A0A8H4VXD7"/>
<keyword evidence="2" id="KW-0812">Transmembrane</keyword>
<name>A0A8H4VXD7_9HELO</name>
<sequence length="709" mass="77927">MSQTQPFMIQRRPVGGNPQKENLSSDFYRKNTRESPLNNTTIQGWPQEPKELDFSASGKLSRLVSDTAMLCVALGFLILGVFMIKMNGTEASNWGDIVLRVTKIAPTIWPLVFTAIVGNLLKGLALYRAENGTTLGVLEQLYRSQTLFGAFKACLTLRMFELSTIVLLILWAFNPIGGQSALRAISVEGIFNETPTQIQYLNSDLRSIILSNGFQGASYFASSAPQLRTLYGASLFSPDAGTQYSNGSSAGFDDLISRLGGADTASKSTTMDLWGNIRIPMMHLLPKYNEQLPQSWVDVPSDEIVPYESIIGVPIRGIPSNGIGNITFNITSSYHVLECSNWTILQSDSEWNAWWAANNQSMQVWNLRRDNVTTEPFSNGLTGGFFLDTITPFPEGLSPIWPNDTTTSIPARQIIFGSHGAPTGSISRSYLTSCQITIEYIDAIISCHRSTSQGQISCAAISVRQSSYAHLSSNWTELEDEAVGANLLITFPTILGTQHTDTSTPTEVFMHDPASAFTANTLAITPIEMGDVPIPVFQNRFSLVYNTYWRASITPWVVTGGIFNASAPEYEEVNPNVPFQVPFLNATGNWIEPGPPTYIVDKLWLILYFLSSAILCFCAVLAIVIKWFVNAPDILGDISSLTRDSPFVKMPSPTGSALDGSERARLVKNERVRIRDVIGGNSPIGRIAFASEVENGTVGLKFMRGRLYE</sequence>
<gene>
    <name evidence="3" type="ORF">G7Y89_g12413</name>
</gene>
<accession>A0A8H4VXD7</accession>
<reference evidence="3 4" key="1">
    <citation type="submission" date="2020-03" db="EMBL/GenBank/DDBJ databases">
        <title>Draft Genome Sequence of Cudoniella acicularis.</title>
        <authorList>
            <person name="Buettner E."/>
            <person name="Kellner H."/>
        </authorList>
    </citation>
    <scope>NUCLEOTIDE SEQUENCE [LARGE SCALE GENOMIC DNA]</scope>
    <source>
        <strain evidence="3 4">DSM 108380</strain>
    </source>
</reference>
<feature type="transmembrane region" description="Helical" evidence="2">
    <location>
        <begin position="603"/>
        <end position="629"/>
    </location>
</feature>
<proteinExistence type="predicted"/>
<feature type="transmembrane region" description="Helical" evidence="2">
    <location>
        <begin position="104"/>
        <end position="127"/>
    </location>
</feature>
<dbReference type="Proteomes" id="UP000566819">
    <property type="component" value="Unassembled WGS sequence"/>
</dbReference>
<dbReference type="OrthoDB" id="3692311at2759"/>
<evidence type="ECO:0000256" key="1">
    <source>
        <dbReference type="SAM" id="MobiDB-lite"/>
    </source>
</evidence>